<evidence type="ECO:0000256" key="8">
    <source>
        <dbReference type="ARBA" id="ARBA00023144"/>
    </source>
</evidence>
<gene>
    <name evidence="13" type="ORF">OS242_13055</name>
</gene>
<evidence type="ECO:0000256" key="11">
    <source>
        <dbReference type="ARBA" id="ARBA00033067"/>
    </source>
</evidence>
<evidence type="ECO:0000256" key="2">
    <source>
        <dbReference type="ARBA" id="ARBA00001911"/>
    </source>
</evidence>
<evidence type="ECO:0000256" key="3">
    <source>
        <dbReference type="ARBA" id="ARBA00004947"/>
    </source>
</evidence>
<evidence type="ECO:0000256" key="7">
    <source>
        <dbReference type="ARBA" id="ARBA00023027"/>
    </source>
</evidence>
<comment type="pathway">
    <text evidence="3">Carbohydrate metabolism; galactose metabolism.</text>
</comment>
<protein>
    <recommendedName>
        <fullName evidence="6">UDP-glucose 4-epimerase</fullName>
        <ecNumber evidence="5">5.1.3.2</ecNumber>
    </recommendedName>
    <alternativeName>
        <fullName evidence="11">Galactowaldenase</fullName>
    </alternativeName>
    <alternativeName>
        <fullName evidence="10">UDP-galactose 4-epimerase</fullName>
    </alternativeName>
</protein>
<evidence type="ECO:0000313" key="13">
    <source>
        <dbReference type="EMBL" id="MCX7570886.1"/>
    </source>
</evidence>
<sequence length="337" mass="36954">MKLLILGGTRFLGRYLVENALERGHEVTLFNRGQFDPHVFPQVEKLTGDRDGGLDALQGRRWDAVIDTCGFYPRIVRMSAELLKDHVGHYTFISSASVYADLSQPVDESSAVATMPQDKLDEIQTGNSGPAYNEYYGALKALCEEAIEDVMPGRALHIRAGLIVGPHDYSDRFTYWPSRIAKGGRVLAPDMQGRPITVVDVRDLAAWIVRSVEARLTGVCNCSGAATTMEEILEACKIASGSDAQIAYAAESFLKEQEIAPWGELPLWLPSDGPIGMYEINNDKAFAGGFTARPILDTVRDTLAWDRTRPADLERKAGLDPEKEAKALQAWGSGAAH</sequence>
<keyword evidence="8" id="KW-0299">Galactose metabolism</keyword>
<reference evidence="13 14" key="1">
    <citation type="submission" date="2022-11" db="EMBL/GenBank/DDBJ databases">
        <title>Study of microbial diversity in lake waters.</title>
        <authorList>
            <person name="Zhang J."/>
        </authorList>
    </citation>
    <scope>NUCLEOTIDE SEQUENCE [LARGE SCALE GENOMIC DNA]</scope>
    <source>
        <strain evidence="13 14">DT12</strain>
    </source>
</reference>
<evidence type="ECO:0000256" key="10">
    <source>
        <dbReference type="ARBA" id="ARBA00031367"/>
    </source>
</evidence>
<evidence type="ECO:0000256" key="6">
    <source>
        <dbReference type="ARBA" id="ARBA00018569"/>
    </source>
</evidence>
<dbReference type="PANTHER" id="PTHR43725:SF47">
    <property type="entry name" value="UDP-GLUCOSE 4-EPIMERASE"/>
    <property type="match status" value="1"/>
</dbReference>
<keyword evidence="9" id="KW-0413">Isomerase</keyword>
<evidence type="ECO:0000256" key="4">
    <source>
        <dbReference type="ARBA" id="ARBA00007637"/>
    </source>
</evidence>
<feature type="domain" description="NAD-dependent epimerase/dehydratase" evidence="12">
    <location>
        <begin position="4"/>
        <end position="214"/>
    </location>
</feature>
<keyword evidence="14" id="KW-1185">Reference proteome</keyword>
<dbReference type="InterPro" id="IPR001509">
    <property type="entry name" value="Epimerase_deHydtase"/>
</dbReference>
<organism evidence="13 14">
    <name type="scientific">Tumebacillus lacus</name>
    <dbReference type="NCBI Taxonomy" id="2995335"/>
    <lineage>
        <taxon>Bacteria</taxon>
        <taxon>Bacillati</taxon>
        <taxon>Bacillota</taxon>
        <taxon>Bacilli</taxon>
        <taxon>Bacillales</taxon>
        <taxon>Alicyclobacillaceae</taxon>
        <taxon>Tumebacillus</taxon>
    </lineage>
</organism>
<comment type="similarity">
    <text evidence="4">Belongs to the NAD(P)-dependent epimerase/dehydratase family.</text>
</comment>
<evidence type="ECO:0000256" key="5">
    <source>
        <dbReference type="ARBA" id="ARBA00013189"/>
    </source>
</evidence>
<comment type="catalytic activity">
    <reaction evidence="1">
        <text>UDP-alpha-D-glucose = UDP-alpha-D-galactose</text>
        <dbReference type="Rhea" id="RHEA:22168"/>
        <dbReference type="ChEBI" id="CHEBI:58885"/>
        <dbReference type="ChEBI" id="CHEBI:66914"/>
        <dbReference type="EC" id="5.1.3.2"/>
    </reaction>
</comment>
<dbReference type="Proteomes" id="UP001208017">
    <property type="component" value="Unassembled WGS sequence"/>
</dbReference>
<keyword evidence="7" id="KW-0520">NAD</keyword>
<dbReference type="Gene3D" id="3.40.50.720">
    <property type="entry name" value="NAD(P)-binding Rossmann-like Domain"/>
    <property type="match status" value="1"/>
</dbReference>
<evidence type="ECO:0000259" key="12">
    <source>
        <dbReference type="Pfam" id="PF01370"/>
    </source>
</evidence>
<evidence type="ECO:0000256" key="9">
    <source>
        <dbReference type="ARBA" id="ARBA00023235"/>
    </source>
</evidence>
<dbReference type="PANTHER" id="PTHR43725">
    <property type="entry name" value="UDP-GLUCOSE 4-EPIMERASE"/>
    <property type="match status" value="1"/>
</dbReference>
<comment type="cofactor">
    <cofactor evidence="2">
        <name>NAD(+)</name>
        <dbReference type="ChEBI" id="CHEBI:57540"/>
    </cofactor>
</comment>
<name>A0ABT3X1T3_9BACL</name>
<dbReference type="InterPro" id="IPR036291">
    <property type="entry name" value="NAD(P)-bd_dom_sf"/>
</dbReference>
<proteinExistence type="inferred from homology"/>
<dbReference type="RefSeq" id="WP_267152132.1">
    <property type="nucleotide sequence ID" value="NZ_JAPMLT010000007.1"/>
</dbReference>
<dbReference type="EMBL" id="JAPMLT010000007">
    <property type="protein sequence ID" value="MCX7570886.1"/>
    <property type="molecule type" value="Genomic_DNA"/>
</dbReference>
<accession>A0ABT3X1T3</accession>
<dbReference type="Pfam" id="PF01370">
    <property type="entry name" value="Epimerase"/>
    <property type="match status" value="1"/>
</dbReference>
<dbReference type="EC" id="5.1.3.2" evidence="5"/>
<keyword evidence="8" id="KW-0119">Carbohydrate metabolism</keyword>
<comment type="caution">
    <text evidence="13">The sequence shown here is derived from an EMBL/GenBank/DDBJ whole genome shotgun (WGS) entry which is preliminary data.</text>
</comment>
<evidence type="ECO:0000313" key="14">
    <source>
        <dbReference type="Proteomes" id="UP001208017"/>
    </source>
</evidence>
<dbReference type="SUPFAM" id="SSF51735">
    <property type="entry name" value="NAD(P)-binding Rossmann-fold domains"/>
    <property type="match status" value="1"/>
</dbReference>
<evidence type="ECO:0000256" key="1">
    <source>
        <dbReference type="ARBA" id="ARBA00000083"/>
    </source>
</evidence>